<proteinExistence type="predicted"/>
<protein>
    <submittedName>
        <fullName evidence="2">Uncharacterized protein</fullName>
    </submittedName>
</protein>
<dbReference type="EMBL" id="JAPFFM010000020">
    <property type="protein sequence ID" value="KAJ6682807.1"/>
    <property type="molecule type" value="Genomic_DNA"/>
</dbReference>
<name>A0A9Q0P7C4_9ROSI</name>
<accession>A0A9Q0P7C4</accession>
<dbReference type="Proteomes" id="UP001151752">
    <property type="component" value="Chromosome 5"/>
</dbReference>
<sequence length="127" mass="14374">MSEELDHKLREVELRIHRTRQFIAEKQLKLERLEAEKGKILLKLKAESPVELLERSTAVMDKGKEDIDSSQKGSVAGSSKSKHCVIFNGPVSLGSGKIDKLEGLVIQLTNEFKELEDKQIPQIVFVY</sequence>
<keyword evidence="3" id="KW-1185">Reference proteome</keyword>
<reference evidence="2" key="2">
    <citation type="journal article" date="2023" name="Int. J. Mol. Sci.">
        <title>De Novo Assembly and Annotation of 11 Diverse Shrub Willow (Salix) Genomes Reveals Novel Gene Organization in Sex-Linked Regions.</title>
        <authorList>
            <person name="Hyden B."/>
            <person name="Feng K."/>
            <person name="Yates T.B."/>
            <person name="Jawdy S."/>
            <person name="Cereghino C."/>
            <person name="Smart L.B."/>
            <person name="Muchero W."/>
        </authorList>
    </citation>
    <scope>NUCLEOTIDE SEQUENCE</scope>
    <source>
        <tissue evidence="2">Shoot tip</tissue>
    </source>
</reference>
<evidence type="ECO:0000256" key="1">
    <source>
        <dbReference type="SAM" id="Coils"/>
    </source>
</evidence>
<keyword evidence="1" id="KW-0175">Coiled coil</keyword>
<evidence type="ECO:0000313" key="2">
    <source>
        <dbReference type="EMBL" id="KAJ6682807.1"/>
    </source>
</evidence>
<evidence type="ECO:0000313" key="3">
    <source>
        <dbReference type="Proteomes" id="UP001151752"/>
    </source>
</evidence>
<gene>
    <name evidence="2" type="ORF">OIU74_020952</name>
</gene>
<dbReference type="AlphaFoldDB" id="A0A9Q0P7C4"/>
<reference evidence="2" key="1">
    <citation type="submission" date="2022-11" db="EMBL/GenBank/DDBJ databases">
        <authorList>
            <person name="Hyden B.L."/>
            <person name="Feng K."/>
            <person name="Yates T."/>
            <person name="Jawdy S."/>
            <person name="Smart L.B."/>
            <person name="Muchero W."/>
        </authorList>
    </citation>
    <scope>NUCLEOTIDE SEQUENCE</scope>
    <source>
        <tissue evidence="2">Shoot tip</tissue>
    </source>
</reference>
<comment type="caution">
    <text evidence="2">The sequence shown here is derived from an EMBL/GenBank/DDBJ whole genome shotgun (WGS) entry which is preliminary data.</text>
</comment>
<organism evidence="2 3">
    <name type="scientific">Salix koriyanagi</name>
    <dbReference type="NCBI Taxonomy" id="2511006"/>
    <lineage>
        <taxon>Eukaryota</taxon>
        <taxon>Viridiplantae</taxon>
        <taxon>Streptophyta</taxon>
        <taxon>Embryophyta</taxon>
        <taxon>Tracheophyta</taxon>
        <taxon>Spermatophyta</taxon>
        <taxon>Magnoliopsida</taxon>
        <taxon>eudicotyledons</taxon>
        <taxon>Gunneridae</taxon>
        <taxon>Pentapetalae</taxon>
        <taxon>rosids</taxon>
        <taxon>fabids</taxon>
        <taxon>Malpighiales</taxon>
        <taxon>Salicaceae</taxon>
        <taxon>Saliceae</taxon>
        <taxon>Salix</taxon>
    </lineage>
</organism>
<feature type="coiled-coil region" evidence="1">
    <location>
        <begin position="16"/>
        <end position="43"/>
    </location>
</feature>